<organism evidence="2 3">
    <name type="scientific">Bowdeniella nasicola</name>
    <dbReference type="NCBI Taxonomy" id="208480"/>
    <lineage>
        <taxon>Bacteria</taxon>
        <taxon>Bacillati</taxon>
        <taxon>Actinomycetota</taxon>
        <taxon>Actinomycetes</taxon>
        <taxon>Actinomycetales</taxon>
        <taxon>Actinomycetaceae</taxon>
        <taxon>Bowdeniella</taxon>
    </lineage>
</organism>
<protein>
    <recommendedName>
        <fullName evidence="4">DUF998 domain-containing protein</fullName>
    </recommendedName>
</protein>
<proteinExistence type="predicted"/>
<evidence type="ECO:0000313" key="3">
    <source>
        <dbReference type="Proteomes" id="UP000199288"/>
    </source>
</evidence>
<reference evidence="3" key="1">
    <citation type="submission" date="2016-10" db="EMBL/GenBank/DDBJ databases">
        <authorList>
            <person name="Varghese N."/>
            <person name="Submissions S."/>
        </authorList>
    </citation>
    <scope>NUCLEOTIDE SEQUENCE [LARGE SCALE GENOMIC DNA]</scope>
    <source>
        <strain evidence="3">KPR-1</strain>
    </source>
</reference>
<evidence type="ECO:0008006" key="4">
    <source>
        <dbReference type="Google" id="ProtNLM"/>
    </source>
</evidence>
<dbReference type="AlphaFoldDB" id="A0A1H3W5S5"/>
<evidence type="ECO:0000313" key="2">
    <source>
        <dbReference type="EMBL" id="SDZ82433.1"/>
    </source>
</evidence>
<feature type="transmembrane region" description="Helical" evidence="1">
    <location>
        <begin position="124"/>
        <end position="144"/>
    </location>
</feature>
<sequence length="222" mass="23540">MHNVHKGAALALVGAALAYATWVISPWLVPELSVVESYASELAADGLGHAEIFRWGDRIASVLLLIAAALLRGPRIAWLRALLAVWASATLIDSFFPMSCAQSLDTGCVLRHSTFPTVQDTIHVLSSSTATIASVLAVAAGTWLRPAARSTRVMAWICVGATILVIIASGAAEIFHVNAGLGLVQRLQLATLSAWLITFGRQLWTSWSTSRASAGPPLTCSR</sequence>
<accession>A0A1H3W5S5</accession>
<feature type="transmembrane region" description="Helical" evidence="1">
    <location>
        <begin position="83"/>
        <end position="104"/>
    </location>
</feature>
<gene>
    <name evidence="2" type="ORF">SAMN02910418_00299</name>
</gene>
<feature type="transmembrane region" description="Helical" evidence="1">
    <location>
        <begin position="52"/>
        <end position="71"/>
    </location>
</feature>
<feature type="transmembrane region" description="Helical" evidence="1">
    <location>
        <begin position="153"/>
        <end position="175"/>
    </location>
</feature>
<keyword evidence="1" id="KW-0472">Membrane</keyword>
<name>A0A1H3W5S5_9ACTO</name>
<dbReference type="Pfam" id="PF06197">
    <property type="entry name" value="DUF998"/>
    <property type="match status" value="1"/>
</dbReference>
<keyword evidence="1" id="KW-1133">Transmembrane helix</keyword>
<keyword evidence="1" id="KW-0812">Transmembrane</keyword>
<keyword evidence="3" id="KW-1185">Reference proteome</keyword>
<dbReference type="InterPro" id="IPR009339">
    <property type="entry name" value="DUF998"/>
</dbReference>
<dbReference type="Proteomes" id="UP000199288">
    <property type="component" value="Unassembled WGS sequence"/>
</dbReference>
<evidence type="ECO:0000256" key="1">
    <source>
        <dbReference type="SAM" id="Phobius"/>
    </source>
</evidence>
<dbReference type="EMBL" id="FNQV01000002">
    <property type="protein sequence ID" value="SDZ82433.1"/>
    <property type="molecule type" value="Genomic_DNA"/>
</dbReference>